<dbReference type="InterPro" id="IPR050172">
    <property type="entry name" value="SsuD_RutA_monooxygenase"/>
</dbReference>
<dbReference type="InterPro" id="IPR036661">
    <property type="entry name" value="Luciferase-like_sf"/>
</dbReference>
<dbReference type="RefSeq" id="WP_100703908.1">
    <property type="nucleotide sequence ID" value="NZ_MLFP01000003.1"/>
</dbReference>
<name>A0A2M9W616_9GAMM</name>
<sequence length="357" mass="39869">MTNSPRFGIWANVHGTFASLSHPEEKVDASWQRVRAQILLAEKLGFDSTLIAQHTMNPLGEDLDQLDAWTAAAAAAALTDNIEIIAAIKPSIIHPTILAKQALGIEEISRGRFAINVVNAWWKPDLERSGIGMLPHEQRYAFGTEWLKVVSQLMQGQRTTFRGDFFNIDDFVLRPANNWRQRPQIYMGGESEPARALAAQEADVLFLNAQPEASAKALIADVRSRPRPAALAPIRFGMAAFVIAAESDAAAEEILQWQWHLDAQDKARAGNMIDRFLEQTDQQSVMWKNLRDRPHIGPNGGTAAGLVGSYDTVAQRILNWNLLGIETFMLAFQPFEQGMEIFAQEVLPRVRHLEKNQ</sequence>
<dbReference type="AlphaFoldDB" id="A0A2M9W616"/>
<dbReference type="GO" id="GO:0008726">
    <property type="term" value="F:alkanesulfonate monooxygenase activity"/>
    <property type="evidence" value="ECO:0007669"/>
    <property type="project" value="TreeGrafter"/>
</dbReference>
<keyword evidence="4 6" id="KW-0503">Monooxygenase</keyword>
<dbReference type="STRING" id="1076549.HA45_05275"/>
<feature type="domain" description="Luciferase-like" evidence="5">
    <location>
        <begin position="22"/>
        <end position="326"/>
    </location>
</feature>
<dbReference type="OrthoDB" id="9814695at2"/>
<evidence type="ECO:0000256" key="3">
    <source>
        <dbReference type="ARBA" id="ARBA00023002"/>
    </source>
</evidence>
<dbReference type="InterPro" id="IPR011251">
    <property type="entry name" value="Luciferase-like_dom"/>
</dbReference>
<proteinExistence type="predicted"/>
<protein>
    <submittedName>
        <fullName evidence="6">Alkanesulfonate monooxygenase</fullName>
    </submittedName>
</protein>
<dbReference type="SUPFAM" id="SSF51679">
    <property type="entry name" value="Bacterial luciferase-like"/>
    <property type="match status" value="1"/>
</dbReference>
<keyword evidence="2" id="KW-0288">FMN</keyword>
<dbReference type="Gene3D" id="3.20.20.30">
    <property type="entry name" value="Luciferase-like domain"/>
    <property type="match status" value="1"/>
</dbReference>
<comment type="caution">
    <text evidence="6">The sequence shown here is derived from an EMBL/GenBank/DDBJ whole genome shotgun (WGS) entry which is preliminary data.</text>
</comment>
<reference evidence="6 7" key="1">
    <citation type="submission" date="2017-11" db="EMBL/GenBank/DDBJ databases">
        <title>The genome sequence of Pantoea rodasii DSM 26611.</title>
        <authorList>
            <person name="Gao J."/>
            <person name="Mao X."/>
            <person name="Sun J."/>
        </authorList>
    </citation>
    <scope>NUCLEOTIDE SEQUENCE [LARGE SCALE GENOMIC DNA]</scope>
    <source>
        <strain evidence="6 7">DSM 26611</strain>
    </source>
</reference>
<evidence type="ECO:0000259" key="5">
    <source>
        <dbReference type="Pfam" id="PF00296"/>
    </source>
</evidence>
<evidence type="ECO:0000313" key="7">
    <source>
        <dbReference type="Proteomes" id="UP000232062"/>
    </source>
</evidence>
<evidence type="ECO:0000256" key="4">
    <source>
        <dbReference type="ARBA" id="ARBA00023033"/>
    </source>
</evidence>
<dbReference type="Pfam" id="PF00296">
    <property type="entry name" value="Bac_luciferase"/>
    <property type="match status" value="1"/>
</dbReference>
<keyword evidence="3" id="KW-0560">Oxidoreductase</keyword>
<dbReference type="GO" id="GO:0046306">
    <property type="term" value="P:alkanesulfonate catabolic process"/>
    <property type="evidence" value="ECO:0007669"/>
    <property type="project" value="TreeGrafter"/>
</dbReference>
<dbReference type="PANTHER" id="PTHR42847">
    <property type="entry name" value="ALKANESULFONATE MONOOXYGENASE"/>
    <property type="match status" value="1"/>
</dbReference>
<dbReference type="Proteomes" id="UP000232062">
    <property type="component" value="Unassembled WGS sequence"/>
</dbReference>
<gene>
    <name evidence="6" type="ORF">PRCB_23000</name>
</gene>
<accession>A0A2M9W616</accession>
<evidence type="ECO:0000256" key="1">
    <source>
        <dbReference type="ARBA" id="ARBA00022630"/>
    </source>
</evidence>
<keyword evidence="1" id="KW-0285">Flavoprotein</keyword>
<organism evidence="6 7">
    <name type="scientific">Pantoea rodasii</name>
    <dbReference type="NCBI Taxonomy" id="1076549"/>
    <lineage>
        <taxon>Bacteria</taxon>
        <taxon>Pseudomonadati</taxon>
        <taxon>Pseudomonadota</taxon>
        <taxon>Gammaproteobacteria</taxon>
        <taxon>Enterobacterales</taxon>
        <taxon>Erwiniaceae</taxon>
        <taxon>Pantoea</taxon>
    </lineage>
</organism>
<evidence type="ECO:0000256" key="2">
    <source>
        <dbReference type="ARBA" id="ARBA00022643"/>
    </source>
</evidence>
<dbReference type="EMBL" id="PIQI01000029">
    <property type="protein sequence ID" value="PJZ02948.1"/>
    <property type="molecule type" value="Genomic_DNA"/>
</dbReference>
<evidence type="ECO:0000313" key="6">
    <source>
        <dbReference type="EMBL" id="PJZ02948.1"/>
    </source>
</evidence>
<keyword evidence="7" id="KW-1185">Reference proteome</keyword>
<dbReference type="PANTHER" id="PTHR42847:SF4">
    <property type="entry name" value="ALKANESULFONATE MONOOXYGENASE-RELATED"/>
    <property type="match status" value="1"/>
</dbReference>